<keyword evidence="10" id="KW-1185">Reference proteome</keyword>
<evidence type="ECO:0000256" key="2">
    <source>
        <dbReference type="ARBA" id="ARBA00022722"/>
    </source>
</evidence>
<dbReference type="InterPro" id="IPR025824">
    <property type="entry name" value="OB-fold_nuc-bd_dom"/>
</dbReference>
<keyword evidence="1 5" id="KW-0963">Cytoplasm</keyword>
<dbReference type="Pfam" id="PF13742">
    <property type="entry name" value="tRNA_anti_2"/>
    <property type="match status" value="1"/>
</dbReference>
<feature type="region of interest" description="Disordered" evidence="6">
    <location>
        <begin position="540"/>
        <end position="573"/>
    </location>
</feature>
<evidence type="ECO:0000256" key="1">
    <source>
        <dbReference type="ARBA" id="ARBA00022490"/>
    </source>
</evidence>
<keyword evidence="4 5" id="KW-0269">Exonuclease</keyword>
<dbReference type="Pfam" id="PF02601">
    <property type="entry name" value="Exonuc_VII_L"/>
    <property type="match status" value="1"/>
</dbReference>
<dbReference type="PANTHER" id="PTHR30008:SF0">
    <property type="entry name" value="EXODEOXYRIBONUCLEASE 7 LARGE SUBUNIT"/>
    <property type="match status" value="1"/>
</dbReference>
<comment type="caution">
    <text evidence="9">The sequence shown here is derived from an EMBL/GenBank/DDBJ whole genome shotgun (WGS) entry which is preliminary data.</text>
</comment>
<evidence type="ECO:0000256" key="6">
    <source>
        <dbReference type="SAM" id="MobiDB-lite"/>
    </source>
</evidence>
<evidence type="ECO:0000313" key="10">
    <source>
        <dbReference type="Proteomes" id="UP000584642"/>
    </source>
</evidence>
<dbReference type="HAMAP" id="MF_00378">
    <property type="entry name" value="Exonuc_7_L"/>
    <property type="match status" value="1"/>
</dbReference>
<dbReference type="PANTHER" id="PTHR30008">
    <property type="entry name" value="EXODEOXYRIBONUCLEASE 7 LARGE SUBUNIT"/>
    <property type="match status" value="1"/>
</dbReference>
<comment type="function">
    <text evidence="5">Bidirectionally degrades single-stranded DNA into large acid-insoluble oligonucleotides, which are then degraded further into small acid-soluble oligonucleotides.</text>
</comment>
<evidence type="ECO:0000313" key="9">
    <source>
        <dbReference type="EMBL" id="NYZ21300.1"/>
    </source>
</evidence>
<evidence type="ECO:0000256" key="4">
    <source>
        <dbReference type="ARBA" id="ARBA00022839"/>
    </source>
</evidence>
<comment type="subcellular location">
    <subcellularLocation>
        <location evidence="5">Cytoplasm</location>
    </subcellularLocation>
</comment>
<feature type="region of interest" description="Disordered" evidence="6">
    <location>
        <begin position="43"/>
        <end position="64"/>
    </location>
</feature>
<feature type="domain" description="Exonuclease VII large subunit C-terminal" evidence="7">
    <location>
        <begin position="182"/>
        <end position="407"/>
    </location>
</feature>
<dbReference type="EMBL" id="JABFDB010000011">
    <property type="protein sequence ID" value="NYZ21300.1"/>
    <property type="molecule type" value="Genomic_DNA"/>
</dbReference>
<keyword evidence="3 5" id="KW-0378">Hydrolase</keyword>
<dbReference type="InterPro" id="IPR020579">
    <property type="entry name" value="Exonuc_VII_lsu_C"/>
</dbReference>
<dbReference type="Proteomes" id="UP000584642">
    <property type="component" value="Unassembled WGS sequence"/>
</dbReference>
<comment type="similarity">
    <text evidence="5">Belongs to the XseA family.</text>
</comment>
<keyword evidence="2 5" id="KW-0540">Nuclease</keyword>
<organism evidence="9 10">
    <name type="scientific">Azospirillum oleiclasticum</name>
    <dbReference type="NCBI Taxonomy" id="2735135"/>
    <lineage>
        <taxon>Bacteria</taxon>
        <taxon>Pseudomonadati</taxon>
        <taxon>Pseudomonadota</taxon>
        <taxon>Alphaproteobacteria</taxon>
        <taxon>Rhodospirillales</taxon>
        <taxon>Azospirillaceae</taxon>
        <taxon>Azospirillum</taxon>
    </lineage>
</organism>
<evidence type="ECO:0000256" key="5">
    <source>
        <dbReference type="HAMAP-Rule" id="MF_00378"/>
    </source>
</evidence>
<evidence type="ECO:0000259" key="7">
    <source>
        <dbReference type="Pfam" id="PF02601"/>
    </source>
</evidence>
<gene>
    <name evidence="5" type="primary">xseA</name>
    <name evidence="9" type="ORF">HND93_16415</name>
</gene>
<dbReference type="InterPro" id="IPR003753">
    <property type="entry name" value="Exonuc_VII_L"/>
</dbReference>
<accession>A0ABX2TAJ3</accession>
<name>A0ABX2TAJ3_9PROT</name>
<protein>
    <recommendedName>
        <fullName evidence="5">Exodeoxyribonuclease 7 large subunit</fullName>
        <ecNumber evidence="5">3.1.11.6</ecNumber>
    </recommendedName>
    <alternativeName>
        <fullName evidence="5">Exodeoxyribonuclease VII large subunit</fullName>
        <shortName evidence="5">Exonuclease VII large subunit</shortName>
    </alternativeName>
</protein>
<dbReference type="EC" id="3.1.11.6" evidence="5"/>
<evidence type="ECO:0000259" key="8">
    <source>
        <dbReference type="Pfam" id="PF13742"/>
    </source>
</evidence>
<evidence type="ECO:0000256" key="3">
    <source>
        <dbReference type="ARBA" id="ARBA00022801"/>
    </source>
</evidence>
<feature type="compositionally biased region" description="Low complexity" evidence="6">
    <location>
        <begin position="45"/>
        <end position="55"/>
    </location>
</feature>
<feature type="domain" description="OB-fold nucleic acid binding" evidence="8">
    <location>
        <begin position="66"/>
        <end position="159"/>
    </location>
</feature>
<proteinExistence type="inferred from homology"/>
<comment type="catalytic activity">
    <reaction evidence="5">
        <text>Exonucleolytic cleavage in either 5'- to 3'- or 3'- to 5'-direction to yield nucleoside 5'-phosphates.</text>
        <dbReference type="EC" id="3.1.11.6"/>
    </reaction>
</comment>
<sequence>MAQHSACSRPPDPTTRTFMAAGLRPYLDDAHALYHAPAMTQDLDATTPAPAPAAAQRRPGSNLPEYSVGDLARALKRTIEDAYGLVRVRGEISQPKKHSSGHCYLRLKDETAVIEAVVWRGSMAKLAVKPEEGLEVIVQGRLTTYPGRSQYQLVIESMELAGEGALLKMLEERKRKLAAEGLFDSGRKRPIPFLPDVIGVITSPTGAVIRDILHRLAERFPRRVLLWPVAVQGDNAAAQVAAAIEGFNRLAPGGAVPRPDLLIVARGGGSLEDLMPFNEEIVVRAAANSRIPLISAVGHETDTTLIDHAADLRAPTPTAAAEKAVPVRAELLAQVMDCGRRLLNGAHRGLEDRRARLEGLARGLGDPRALLEAHAQRLDDRAERLGLAATSFLERRRTRVGELGARIRHPREKLADAAARLTLAARTLDGALRQSVTVARGRHDRVAARLSLRPVVIRIAEGGRRLEDLRPRLDRGLSKLTDDRAARLQALGQLLESYSYEGVLKRGYALVRGEDGQPLTRAAEATPGRAVSLVFHDGEAAATVDGGEPKPAARRAKDEKPAPKRVPVQGSLF</sequence>
<comment type="subunit">
    <text evidence="5">Heterooligomer composed of large and small subunits.</text>
</comment>
<dbReference type="NCBIfam" id="TIGR00237">
    <property type="entry name" value="xseA"/>
    <property type="match status" value="1"/>
</dbReference>
<dbReference type="CDD" id="cd04489">
    <property type="entry name" value="ExoVII_LU_OBF"/>
    <property type="match status" value="1"/>
</dbReference>
<reference evidence="9 10" key="1">
    <citation type="submission" date="2020-05" db="EMBL/GenBank/DDBJ databases">
        <title>Azospirillum oleiclasticum sp. nov, a nitrogen-fixing and heavy crude oil-emulsifying bacterium isolated from the crude oil of Yumen Oilfield.</title>
        <authorList>
            <person name="Wu D."/>
            <person name="Cai M."/>
            <person name="Zhang X."/>
        </authorList>
    </citation>
    <scope>NUCLEOTIDE SEQUENCE [LARGE SCALE GENOMIC DNA]</scope>
    <source>
        <strain evidence="9 10">ROY-1-1-2</strain>
    </source>
</reference>